<keyword evidence="3" id="KW-1185">Reference proteome</keyword>
<sequence length="314" mass="33425">MNIFTKKRAFVFAFLSAASQTTFGEDLHGPGGRGPKGWADNDWNWYHGPSAQSSAQGDRDMNHNACPAELTSGPPKFTLPFQQMLPMHFQNDNYDQHWQHMCPRDRDAGVLYHPVPENRGCCTWRATATNVNGNWACCPCGASCNGNVPAMGAQWTQGQAWGALPAATVTVTSSQFYPTPYTTRNPNGGLYTVYPNQPQPGQTFPPQQYGGQPGYGTFAGGVYPPGPTYPPQYVTGTKVVPVSVCQYVNNNGKQSCTTIKTTAVLCSVQNGNQKCRTSTGPVMQTVNAAPTGLAGRGLLGAAIAGLAAVGAAVI</sequence>
<evidence type="ECO:0000313" key="2">
    <source>
        <dbReference type="EMBL" id="KAF2425231.1"/>
    </source>
</evidence>
<reference evidence="2" key="1">
    <citation type="journal article" date="2020" name="Stud. Mycol.">
        <title>101 Dothideomycetes genomes: a test case for predicting lifestyles and emergence of pathogens.</title>
        <authorList>
            <person name="Haridas S."/>
            <person name="Albert R."/>
            <person name="Binder M."/>
            <person name="Bloem J."/>
            <person name="Labutti K."/>
            <person name="Salamov A."/>
            <person name="Andreopoulos B."/>
            <person name="Baker S."/>
            <person name="Barry K."/>
            <person name="Bills G."/>
            <person name="Bluhm B."/>
            <person name="Cannon C."/>
            <person name="Castanera R."/>
            <person name="Culley D."/>
            <person name="Daum C."/>
            <person name="Ezra D."/>
            <person name="Gonzalez J."/>
            <person name="Henrissat B."/>
            <person name="Kuo A."/>
            <person name="Liang C."/>
            <person name="Lipzen A."/>
            <person name="Lutzoni F."/>
            <person name="Magnuson J."/>
            <person name="Mondo S."/>
            <person name="Nolan M."/>
            <person name="Ohm R."/>
            <person name="Pangilinan J."/>
            <person name="Park H.-J."/>
            <person name="Ramirez L."/>
            <person name="Alfaro M."/>
            <person name="Sun H."/>
            <person name="Tritt A."/>
            <person name="Yoshinaga Y."/>
            <person name="Zwiers L.-H."/>
            <person name="Turgeon B."/>
            <person name="Goodwin S."/>
            <person name="Spatafora J."/>
            <person name="Crous P."/>
            <person name="Grigoriev I."/>
        </authorList>
    </citation>
    <scope>NUCLEOTIDE SEQUENCE</scope>
    <source>
        <strain evidence="2">CBS 130266</strain>
    </source>
</reference>
<feature type="chain" id="PRO_5040108159" evidence="1">
    <location>
        <begin position="25"/>
        <end position="314"/>
    </location>
</feature>
<accession>A0A9P4NKP2</accession>
<organism evidence="2 3">
    <name type="scientific">Tothia fuscella</name>
    <dbReference type="NCBI Taxonomy" id="1048955"/>
    <lineage>
        <taxon>Eukaryota</taxon>
        <taxon>Fungi</taxon>
        <taxon>Dikarya</taxon>
        <taxon>Ascomycota</taxon>
        <taxon>Pezizomycotina</taxon>
        <taxon>Dothideomycetes</taxon>
        <taxon>Pleosporomycetidae</taxon>
        <taxon>Venturiales</taxon>
        <taxon>Cylindrosympodiaceae</taxon>
        <taxon>Tothia</taxon>
    </lineage>
</organism>
<proteinExistence type="predicted"/>
<gene>
    <name evidence="2" type="ORF">EJ08DRAFT_736832</name>
</gene>
<dbReference type="Proteomes" id="UP000800235">
    <property type="component" value="Unassembled WGS sequence"/>
</dbReference>
<evidence type="ECO:0000313" key="3">
    <source>
        <dbReference type="Proteomes" id="UP000800235"/>
    </source>
</evidence>
<feature type="signal peptide" evidence="1">
    <location>
        <begin position="1"/>
        <end position="24"/>
    </location>
</feature>
<dbReference type="AlphaFoldDB" id="A0A9P4NKP2"/>
<name>A0A9P4NKP2_9PEZI</name>
<comment type="caution">
    <text evidence="2">The sequence shown here is derived from an EMBL/GenBank/DDBJ whole genome shotgun (WGS) entry which is preliminary data.</text>
</comment>
<evidence type="ECO:0000256" key="1">
    <source>
        <dbReference type="SAM" id="SignalP"/>
    </source>
</evidence>
<dbReference type="EMBL" id="MU007071">
    <property type="protein sequence ID" value="KAF2425231.1"/>
    <property type="molecule type" value="Genomic_DNA"/>
</dbReference>
<protein>
    <submittedName>
        <fullName evidence="2">Uncharacterized protein</fullName>
    </submittedName>
</protein>
<dbReference type="OrthoDB" id="3919111at2759"/>
<keyword evidence="1" id="KW-0732">Signal</keyword>